<evidence type="ECO:0000313" key="7">
    <source>
        <dbReference type="EMBL" id="GGG95184.1"/>
    </source>
</evidence>
<dbReference type="PANTHER" id="PTHR48080">
    <property type="entry name" value="D-GALACTONATE DEHYDRATASE-RELATED"/>
    <property type="match status" value="1"/>
</dbReference>
<dbReference type="Pfam" id="PF02746">
    <property type="entry name" value="MR_MLE_N"/>
    <property type="match status" value="1"/>
</dbReference>
<evidence type="ECO:0000313" key="8">
    <source>
        <dbReference type="Proteomes" id="UP000648722"/>
    </source>
</evidence>
<dbReference type="InterPro" id="IPR034593">
    <property type="entry name" value="DgoD-like"/>
</dbReference>
<name>A0ABQ1XJD4_9PROT</name>
<organism evidence="7 8">
    <name type="scientific">Glycocaulis albus</name>
    <dbReference type="NCBI Taxonomy" id="1382801"/>
    <lineage>
        <taxon>Bacteria</taxon>
        <taxon>Pseudomonadati</taxon>
        <taxon>Pseudomonadota</taxon>
        <taxon>Alphaproteobacteria</taxon>
        <taxon>Maricaulales</taxon>
        <taxon>Maricaulaceae</taxon>
        <taxon>Glycocaulis</taxon>
    </lineage>
</organism>
<evidence type="ECO:0000256" key="4">
    <source>
        <dbReference type="ARBA" id="ARBA00023235"/>
    </source>
</evidence>
<dbReference type="InterPro" id="IPR013341">
    <property type="entry name" value="Mandelate_racemase_N_dom"/>
</dbReference>
<accession>A0ABQ1XJD4</accession>
<keyword evidence="3 5" id="KW-0460">Magnesium</keyword>
<dbReference type="InterPro" id="IPR029065">
    <property type="entry name" value="Enolase_C-like"/>
</dbReference>
<protein>
    <recommendedName>
        <fullName evidence="5">Dipeptide epimerase</fullName>
        <ecNumber evidence="5">5.1.1.-</ecNumber>
    </recommendedName>
</protein>
<reference evidence="8" key="1">
    <citation type="journal article" date="2019" name="Int. J. Syst. Evol. Microbiol.">
        <title>The Global Catalogue of Microorganisms (GCM) 10K type strain sequencing project: providing services to taxonomists for standard genome sequencing and annotation.</title>
        <authorList>
            <consortium name="The Broad Institute Genomics Platform"/>
            <consortium name="The Broad Institute Genome Sequencing Center for Infectious Disease"/>
            <person name="Wu L."/>
            <person name="Ma J."/>
        </authorList>
    </citation>
    <scope>NUCLEOTIDE SEQUENCE [LARGE SCALE GENOMIC DNA]</scope>
    <source>
        <strain evidence="8">CGMCC 1.12766</strain>
    </source>
</reference>
<evidence type="ECO:0000256" key="3">
    <source>
        <dbReference type="ARBA" id="ARBA00022842"/>
    </source>
</evidence>
<dbReference type="InterPro" id="IPR036849">
    <property type="entry name" value="Enolase-like_C_sf"/>
</dbReference>
<keyword evidence="2 5" id="KW-0479">Metal-binding</keyword>
<dbReference type="Gene3D" id="3.20.20.120">
    <property type="entry name" value="Enolase-like C-terminal domain"/>
    <property type="match status" value="1"/>
</dbReference>
<dbReference type="CDD" id="cd03319">
    <property type="entry name" value="L-Ala-DL-Glu_epimerase"/>
    <property type="match status" value="1"/>
</dbReference>
<dbReference type="PANTHER" id="PTHR48080:SF3">
    <property type="entry name" value="ENOLASE SUPERFAMILY MEMBER DDB_G0284701"/>
    <property type="match status" value="1"/>
</dbReference>
<keyword evidence="8" id="KW-1185">Reference proteome</keyword>
<dbReference type="SFLD" id="SFLDS00001">
    <property type="entry name" value="Enolase"/>
    <property type="match status" value="1"/>
</dbReference>
<evidence type="ECO:0000259" key="6">
    <source>
        <dbReference type="SMART" id="SM00922"/>
    </source>
</evidence>
<dbReference type="InterPro" id="IPR013342">
    <property type="entry name" value="Mandelate_racemase_C"/>
</dbReference>
<feature type="domain" description="Mandelate racemase/muconate lactonizing enzyme C-terminal" evidence="6">
    <location>
        <begin position="135"/>
        <end position="227"/>
    </location>
</feature>
<comment type="caution">
    <text evidence="7">The sequence shown here is derived from an EMBL/GenBank/DDBJ whole genome shotgun (WGS) entry which is preliminary data.</text>
</comment>
<evidence type="ECO:0000256" key="1">
    <source>
        <dbReference type="ARBA" id="ARBA00008031"/>
    </source>
</evidence>
<dbReference type="Proteomes" id="UP000648722">
    <property type="component" value="Unassembled WGS sequence"/>
</dbReference>
<dbReference type="Pfam" id="PF13378">
    <property type="entry name" value="MR_MLE_C"/>
    <property type="match status" value="1"/>
</dbReference>
<dbReference type="SUPFAM" id="SSF54826">
    <property type="entry name" value="Enolase N-terminal domain-like"/>
    <property type="match status" value="1"/>
</dbReference>
<dbReference type="SMART" id="SM00922">
    <property type="entry name" value="MR_MLE"/>
    <property type="match status" value="1"/>
</dbReference>
<evidence type="ECO:0000256" key="2">
    <source>
        <dbReference type="ARBA" id="ARBA00022723"/>
    </source>
</evidence>
<keyword evidence="4 5" id="KW-0413">Isomerase</keyword>
<dbReference type="SFLD" id="SFLDG00180">
    <property type="entry name" value="muconate_cycloisomerase"/>
    <property type="match status" value="1"/>
</dbReference>
<dbReference type="EC" id="5.1.1.-" evidence="5"/>
<comment type="similarity">
    <text evidence="1 5">Belongs to the mandelate racemase/muconate lactonizing enzyme family.</text>
</comment>
<proteinExistence type="inferred from homology"/>
<sequence length="338" mass="35381">MSVATPLSLSAGIEPVRLKTPFRITGHVMDKVDLVVCTLARAGHRGRGEATGVYYHAETGASMLAQIEAVRARIEQGITREELQALLPAGGARNAVDCALWDLEAQESGQPAWKLAGLSEPSDLLTTFTLGADTPEAMGAKAAGLTQVRALKLKLIGDGLDAGRVRAVRAAAPGVWIGVDANQAFDRAGTEALLPTLIEEKVSLLEQPCRIGADDSLTGLNSPIPLAADESAQTSADIPRLAAIYDVINIKLDKSGGLTEGLKMARLAREHGLGVMVGNMVGTSLSCGPAAIVGQLCDVVDLDGPWHLSADRDPAAIYQNGYLACPPRGWGLPERKAA</sequence>
<dbReference type="InterPro" id="IPR029017">
    <property type="entry name" value="Enolase-like_N"/>
</dbReference>
<dbReference type="SUPFAM" id="SSF51604">
    <property type="entry name" value="Enolase C-terminal domain-like"/>
    <property type="match status" value="1"/>
</dbReference>
<dbReference type="EMBL" id="BMFS01000003">
    <property type="protein sequence ID" value="GGG95184.1"/>
    <property type="molecule type" value="Genomic_DNA"/>
</dbReference>
<dbReference type="RefSeq" id="WP_188451315.1">
    <property type="nucleotide sequence ID" value="NZ_BMFS01000003.1"/>
</dbReference>
<gene>
    <name evidence="7" type="ORF">GCM10007420_08390</name>
</gene>
<dbReference type="InterPro" id="IPR034603">
    <property type="entry name" value="Dipeptide_epimerase"/>
</dbReference>
<comment type="cofactor">
    <cofactor evidence="5">
        <name>Mg(2+)</name>
        <dbReference type="ChEBI" id="CHEBI:18420"/>
    </cofactor>
    <text evidence="5">Binds 1 Mg(2+) ion per subunit.</text>
</comment>
<evidence type="ECO:0000256" key="5">
    <source>
        <dbReference type="RuleBase" id="RU366006"/>
    </source>
</evidence>
<dbReference type="Gene3D" id="3.30.390.10">
    <property type="entry name" value="Enolase-like, N-terminal domain"/>
    <property type="match status" value="1"/>
</dbReference>